<dbReference type="AlphaFoldDB" id="A0AAV8XS26"/>
<comment type="caution">
    <text evidence="1">The sequence shown here is derived from an EMBL/GenBank/DDBJ whole genome shotgun (WGS) entry which is preliminary data.</text>
</comment>
<dbReference type="Proteomes" id="UP001162162">
    <property type="component" value="Unassembled WGS sequence"/>
</dbReference>
<name>A0AAV8XS26_9CUCU</name>
<evidence type="ECO:0000313" key="1">
    <source>
        <dbReference type="EMBL" id="KAJ8941627.1"/>
    </source>
</evidence>
<evidence type="ECO:0000313" key="2">
    <source>
        <dbReference type="Proteomes" id="UP001162162"/>
    </source>
</evidence>
<protein>
    <submittedName>
        <fullName evidence="1">Uncharacterized protein</fullName>
    </submittedName>
</protein>
<gene>
    <name evidence="1" type="ORF">NQ318_000333</name>
</gene>
<dbReference type="EMBL" id="JAPWTK010000360">
    <property type="protein sequence ID" value="KAJ8941627.1"/>
    <property type="molecule type" value="Genomic_DNA"/>
</dbReference>
<organism evidence="1 2">
    <name type="scientific">Aromia moschata</name>
    <dbReference type="NCBI Taxonomy" id="1265417"/>
    <lineage>
        <taxon>Eukaryota</taxon>
        <taxon>Metazoa</taxon>
        <taxon>Ecdysozoa</taxon>
        <taxon>Arthropoda</taxon>
        <taxon>Hexapoda</taxon>
        <taxon>Insecta</taxon>
        <taxon>Pterygota</taxon>
        <taxon>Neoptera</taxon>
        <taxon>Endopterygota</taxon>
        <taxon>Coleoptera</taxon>
        <taxon>Polyphaga</taxon>
        <taxon>Cucujiformia</taxon>
        <taxon>Chrysomeloidea</taxon>
        <taxon>Cerambycidae</taxon>
        <taxon>Cerambycinae</taxon>
        <taxon>Callichromatini</taxon>
        <taxon>Aromia</taxon>
    </lineage>
</organism>
<sequence>MKEKFEVLYLLRVKLSKELIVPKKRTATLVNRLMVALKKAMEEDEREEDLKNVNQLDRYSARSSKKYHMSPEDVRTMDLQRRGHGNLAQQKGRIYWRCYFNAVTCF</sequence>
<proteinExistence type="predicted"/>
<reference evidence="1" key="1">
    <citation type="journal article" date="2023" name="Insect Mol. Biol.">
        <title>Genome sequencing provides insights into the evolution of gene families encoding plant cell wall-degrading enzymes in longhorned beetles.</title>
        <authorList>
            <person name="Shin N.R."/>
            <person name="Okamura Y."/>
            <person name="Kirsch R."/>
            <person name="Pauchet Y."/>
        </authorList>
    </citation>
    <scope>NUCLEOTIDE SEQUENCE</scope>
    <source>
        <strain evidence="1">AMC_N1</strain>
    </source>
</reference>
<keyword evidence="2" id="KW-1185">Reference proteome</keyword>
<accession>A0AAV8XS26</accession>